<evidence type="ECO:0000256" key="4">
    <source>
        <dbReference type="ARBA" id="ARBA00022525"/>
    </source>
</evidence>
<dbReference type="Gene3D" id="1.10.1330.10">
    <property type="entry name" value="Dockerin domain"/>
    <property type="match status" value="1"/>
</dbReference>
<dbReference type="InterPro" id="IPR036439">
    <property type="entry name" value="Dockerin_dom_sf"/>
</dbReference>
<gene>
    <name evidence="8" type="ORF">Pla108_25810</name>
</gene>
<evidence type="ECO:0000313" key="9">
    <source>
        <dbReference type="Proteomes" id="UP000317421"/>
    </source>
</evidence>
<evidence type="ECO:0000256" key="3">
    <source>
        <dbReference type="ARBA" id="ARBA00004613"/>
    </source>
</evidence>
<organism evidence="8 9">
    <name type="scientific">Botrimarina colliarenosi</name>
    <dbReference type="NCBI Taxonomy" id="2528001"/>
    <lineage>
        <taxon>Bacteria</taxon>
        <taxon>Pseudomonadati</taxon>
        <taxon>Planctomycetota</taxon>
        <taxon>Planctomycetia</taxon>
        <taxon>Pirellulales</taxon>
        <taxon>Lacipirellulaceae</taxon>
        <taxon>Botrimarina</taxon>
    </lineage>
</organism>
<dbReference type="NCBIfam" id="NF041518">
    <property type="entry name" value="choice_anch_Q"/>
    <property type="match status" value="2"/>
</dbReference>
<dbReference type="GO" id="GO:0004553">
    <property type="term" value="F:hydrolase activity, hydrolyzing O-glycosyl compounds"/>
    <property type="evidence" value="ECO:0007669"/>
    <property type="project" value="InterPro"/>
</dbReference>
<dbReference type="InterPro" id="IPR002105">
    <property type="entry name" value="Dockerin_1_rpt"/>
</dbReference>
<dbReference type="SUPFAM" id="SSF63446">
    <property type="entry name" value="Type I dockerin domain"/>
    <property type="match status" value="1"/>
</dbReference>
<dbReference type="CDD" id="cd14256">
    <property type="entry name" value="Dockerin_I"/>
    <property type="match status" value="1"/>
</dbReference>
<name>A0A5C6ABQ3_9BACT</name>
<dbReference type="InterPro" id="IPR003368">
    <property type="entry name" value="POMP_repeat"/>
</dbReference>
<dbReference type="GO" id="GO:0005576">
    <property type="term" value="C:extracellular region"/>
    <property type="evidence" value="ECO:0007669"/>
    <property type="project" value="UniProtKB-SubCell"/>
</dbReference>
<dbReference type="NCBIfam" id="TIGR01376">
    <property type="entry name" value="POMP_repeat"/>
    <property type="match status" value="1"/>
</dbReference>
<dbReference type="Proteomes" id="UP000317421">
    <property type="component" value="Unassembled WGS sequence"/>
</dbReference>
<reference evidence="8 9" key="1">
    <citation type="submission" date="2019-02" db="EMBL/GenBank/DDBJ databases">
        <title>Deep-cultivation of Planctomycetes and their phenomic and genomic characterization uncovers novel biology.</title>
        <authorList>
            <person name="Wiegand S."/>
            <person name="Jogler M."/>
            <person name="Boedeker C."/>
            <person name="Pinto D."/>
            <person name="Vollmers J."/>
            <person name="Rivas-Marin E."/>
            <person name="Kohn T."/>
            <person name="Peeters S.H."/>
            <person name="Heuer A."/>
            <person name="Rast P."/>
            <person name="Oberbeckmann S."/>
            <person name="Bunk B."/>
            <person name="Jeske O."/>
            <person name="Meyerdierks A."/>
            <person name="Storesund J.E."/>
            <person name="Kallscheuer N."/>
            <person name="Luecker S."/>
            <person name="Lage O.M."/>
            <person name="Pohl T."/>
            <person name="Merkel B.J."/>
            <person name="Hornburger P."/>
            <person name="Mueller R.-W."/>
            <person name="Bruemmer F."/>
            <person name="Labrenz M."/>
            <person name="Spormann A.M."/>
            <person name="Op Den Camp H."/>
            <person name="Overmann J."/>
            <person name="Amann R."/>
            <person name="Jetten M.S.M."/>
            <person name="Mascher T."/>
            <person name="Medema M.H."/>
            <person name="Devos D.P."/>
            <person name="Kaster A.-K."/>
            <person name="Ovreas L."/>
            <person name="Rohde M."/>
            <person name="Galperin M.Y."/>
            <person name="Jogler C."/>
        </authorList>
    </citation>
    <scope>NUCLEOTIDE SEQUENCE [LARGE SCALE GENOMIC DNA]</scope>
    <source>
        <strain evidence="8 9">Pla108</strain>
    </source>
</reference>
<evidence type="ECO:0000313" key="8">
    <source>
        <dbReference type="EMBL" id="TWT96807.1"/>
    </source>
</evidence>
<dbReference type="InterPro" id="IPR059226">
    <property type="entry name" value="Choice_anch_Q_dom"/>
</dbReference>
<comment type="subcellular location">
    <subcellularLocation>
        <location evidence="1">Cell envelope</location>
    </subcellularLocation>
    <subcellularLocation>
        <location evidence="2">Cell outer membrane</location>
    </subcellularLocation>
    <subcellularLocation>
        <location evidence="3">Secreted</location>
    </subcellularLocation>
</comment>
<comment type="caution">
    <text evidence="8">The sequence shown here is derived from an EMBL/GenBank/DDBJ whole genome shotgun (WGS) entry which is preliminary data.</text>
</comment>
<dbReference type="GO" id="GO:0009279">
    <property type="term" value="C:cell outer membrane"/>
    <property type="evidence" value="ECO:0007669"/>
    <property type="project" value="UniProtKB-SubCell"/>
</dbReference>
<dbReference type="Pfam" id="PF00404">
    <property type="entry name" value="Dockerin_1"/>
    <property type="match status" value="1"/>
</dbReference>
<dbReference type="EMBL" id="SJPR01000003">
    <property type="protein sequence ID" value="TWT96807.1"/>
    <property type="molecule type" value="Genomic_DNA"/>
</dbReference>
<keyword evidence="5" id="KW-0732">Signal</keyword>
<dbReference type="InterPro" id="IPR006626">
    <property type="entry name" value="PbH1"/>
</dbReference>
<evidence type="ECO:0000256" key="1">
    <source>
        <dbReference type="ARBA" id="ARBA00004196"/>
    </source>
</evidence>
<accession>A0A5C6ABQ3</accession>
<dbReference type="GO" id="GO:0000272">
    <property type="term" value="P:polysaccharide catabolic process"/>
    <property type="evidence" value="ECO:0007669"/>
    <property type="project" value="InterPro"/>
</dbReference>
<dbReference type="PANTHER" id="PTHR11319">
    <property type="entry name" value="G PROTEIN-COUPLED RECEPTOR-RELATED"/>
    <property type="match status" value="1"/>
</dbReference>
<dbReference type="SMART" id="SM00710">
    <property type="entry name" value="PbH1"/>
    <property type="match status" value="15"/>
</dbReference>
<keyword evidence="4" id="KW-0964">Secreted</keyword>
<dbReference type="PANTHER" id="PTHR11319:SF35">
    <property type="entry name" value="OUTER MEMBRANE PROTEIN PMPC-RELATED"/>
    <property type="match status" value="1"/>
</dbReference>
<evidence type="ECO:0000256" key="5">
    <source>
        <dbReference type="ARBA" id="ARBA00022729"/>
    </source>
</evidence>
<evidence type="ECO:0000256" key="7">
    <source>
        <dbReference type="ARBA" id="ARBA00023237"/>
    </source>
</evidence>
<dbReference type="SUPFAM" id="SSF51126">
    <property type="entry name" value="Pectin lyase-like"/>
    <property type="match status" value="2"/>
</dbReference>
<keyword evidence="9" id="KW-1185">Reference proteome</keyword>
<evidence type="ECO:0000256" key="2">
    <source>
        <dbReference type="ARBA" id="ARBA00004442"/>
    </source>
</evidence>
<sequence length="1380" mass="141285">MPRRSSSQSSSPRLRSRLRCEALEDRRLLATYVVSSTADAGAGSLREAIDLANASAGVADEIVFDETLFSTPQAILLNSQLPTITDALSIAGPGAELLALDGQKQTLTQQAAFSILVINDGKAATKVDVSLSGLTLRNVGDRSALTNAESLTVTDCDFVDNGQRFNAPIATQSGGAINSSGQLTVVGSNFQGNYANNGGAISSSGMLLSVSSSYFRDNQSSYGGGAILSNSTGGVLTISGSTFAENGATGSSSQGGAVYVDHGPSRASIETSTFSNNEANQGGAIFNAGYLALSHSTVYGSRVGFSVGVASAITSSSQGRVSIDHSIVAGTEERTSGALRQDLYRVLDVTNSLIGFDDQLPFNGLVLVDGENGNQIGGEQTPFDPRLAPLADHGGPTPTHAPLPGSRVIDAGDADYVAAPGETDQRGGLYQRVAGGRIDIGAFESQGPVTTAPGDFNGDGRFDAADYTVWRDSAGVSVAPLTAGDATGDGVVDETDLALWRNRYGARYLVGEPVVNDLADDDDGDIYNGRTTLREAIRYANAASWVDTITFDASLSGGVITQLFTGGFGAPAPVYQISADLTIDARSLEEGVTIRSSVSGPPQLFDVYDGPSGSHQLDVTFAGITLNSKRGGFIVNAPLEASLTFIKSTLIAEGTSASKNSVYSRGPIRFVDTVMDLSGLQHLFPASDAVRSNESVELLRSNIIGAPGVGVAVRALPSYYTNPIPSGVRLIDSSISGSKGYGIDAIGDVTLENSQVVAGQSTGIKTAVSKNYYGEIVFPGSVTLIDGQVSDNQRVGIDAAGDVSALRSRIERNTGTGLGGGIYAQGKVSLVESYVRSNSANQGAGVYALGRSSGSFTAPTAETIVVSSQQSDISFNTSAQTASAIYSLGSIDIQATSISNNAIDPGSSNEAIATVLNGIQFSNGSLRYAATFTDSVLSGNTGPANARVANNYSPGTVTLLRSQVIDNAINGVAATSIIDSLISRNQGIGAFLFMGEVVRSEISENQGYGVWGAGTAVVIDSSKIHGNHGGVYGDFGSQIVLVNSTVTENALAPLPGAAVSRGAGMYGYRVSLYGSTVSDNAATDDGAQGGGIYATDRLDLVQSTVSGNRAEGVGAAGGGVYTKTLTATHSTIANNTADSLGGGVYATAGVSLDGTILAGNTAPDGGPDLYRAGTGTLTVDYSLLGDATDSGVDAATGVGNLLGVDPLLGPLQDNGGPTWTHALLAGSPAIDAGDPARVAVPWNYSPGGGLPPLTFVGDVDQRGEGYPRVLDGGSGAMRIDIGAYEADVAPSLGLVQQTPESRSSFTLSKPASLPTLRELDAAQQLLLLAVRVGTEGAEAVGAESDLTPVPTDDDSSPELIDEAFASASLVDRFDRFTAAF</sequence>
<proteinExistence type="predicted"/>
<evidence type="ECO:0000256" key="6">
    <source>
        <dbReference type="ARBA" id="ARBA00023136"/>
    </source>
</evidence>
<keyword evidence="6" id="KW-0472">Membrane</keyword>
<dbReference type="InterPro" id="IPR011050">
    <property type="entry name" value="Pectin_lyase_fold/virulence"/>
</dbReference>
<protein>
    <submittedName>
        <fullName evidence="8">Uncharacterized protein</fullName>
    </submittedName>
</protein>
<keyword evidence="7" id="KW-0998">Cell outer membrane</keyword>
<dbReference type="OrthoDB" id="292920at2"/>
<dbReference type="Pfam" id="PF02415">
    <property type="entry name" value="Chlam_PMP"/>
    <property type="match status" value="1"/>
</dbReference>